<dbReference type="OrthoDB" id="9829223at2"/>
<accession>A0A5B9QAP1</accession>
<keyword evidence="3" id="KW-1185">Reference proteome</keyword>
<dbReference type="RefSeq" id="WP_148074472.1">
    <property type="nucleotide sequence ID" value="NZ_CP042913.1"/>
</dbReference>
<gene>
    <name evidence="2" type="ORF">Pr1d_33660</name>
</gene>
<evidence type="ECO:0000313" key="3">
    <source>
        <dbReference type="Proteomes" id="UP000323917"/>
    </source>
</evidence>
<sequence>MNLQPPQTQSSYSRPSSNGDSSAASLDENDCELDEYEYRSLEDLQGIWNDGLKYARSSCPEQLLLLQRKYVEEREYYSDQFKQEAQGDEPNSAAAEPLPELDLAVEAVAQFRANEAREKALSDNEDPVDRPANDPPRNGYSPSAASNAEVEKYASGPKGQLSCTDGEAELEPDPLGPAAPLTPEESLEEVFLSEQGCGAPSGSNSDSGLEDDLPQEPAPENPAATDPEQEDERSSDEMVAEKWEKVIREAAGVKSTLFLEQVDTEIAEQAEQERYMNKCRGLGLQNQLNKLPWRPANVCVSLLPAELQQALIDIQPLYEELVKQTGLSALERTFGTTMVYLAWDEAVEHQDLGSQCPQREYPGKTSSTTKSGRRLNQLLKIAQTKINTAELLLKIKEFRNKYKPYSLYK</sequence>
<evidence type="ECO:0000313" key="2">
    <source>
        <dbReference type="EMBL" id="QEG36057.1"/>
    </source>
</evidence>
<feature type="region of interest" description="Disordered" evidence="1">
    <location>
        <begin position="1"/>
        <end position="30"/>
    </location>
</feature>
<evidence type="ECO:0000256" key="1">
    <source>
        <dbReference type="SAM" id="MobiDB-lite"/>
    </source>
</evidence>
<dbReference type="KEGG" id="bgok:Pr1d_33660"/>
<feature type="compositionally biased region" description="Polar residues" evidence="1">
    <location>
        <begin position="1"/>
        <end position="24"/>
    </location>
</feature>
<organism evidence="2 3">
    <name type="scientific">Bythopirellula goksoeyrii</name>
    <dbReference type="NCBI Taxonomy" id="1400387"/>
    <lineage>
        <taxon>Bacteria</taxon>
        <taxon>Pseudomonadati</taxon>
        <taxon>Planctomycetota</taxon>
        <taxon>Planctomycetia</taxon>
        <taxon>Pirellulales</taxon>
        <taxon>Lacipirellulaceae</taxon>
        <taxon>Bythopirellula</taxon>
    </lineage>
</organism>
<feature type="compositionally biased region" description="Basic and acidic residues" evidence="1">
    <location>
        <begin position="115"/>
        <end position="132"/>
    </location>
</feature>
<proteinExistence type="predicted"/>
<name>A0A5B9QAP1_9BACT</name>
<dbReference type="AlphaFoldDB" id="A0A5B9QAP1"/>
<dbReference type="Proteomes" id="UP000323917">
    <property type="component" value="Chromosome"/>
</dbReference>
<protein>
    <submittedName>
        <fullName evidence="2">Uncharacterized protein</fullName>
    </submittedName>
</protein>
<dbReference type="EMBL" id="CP042913">
    <property type="protein sequence ID" value="QEG36057.1"/>
    <property type="molecule type" value="Genomic_DNA"/>
</dbReference>
<feature type="region of interest" description="Disordered" evidence="1">
    <location>
        <begin position="115"/>
        <end position="238"/>
    </location>
</feature>
<reference evidence="2 3" key="1">
    <citation type="submission" date="2019-08" db="EMBL/GenBank/DDBJ databases">
        <title>Deep-cultivation of Planctomycetes and their phenomic and genomic characterization uncovers novel biology.</title>
        <authorList>
            <person name="Wiegand S."/>
            <person name="Jogler M."/>
            <person name="Boedeker C."/>
            <person name="Pinto D."/>
            <person name="Vollmers J."/>
            <person name="Rivas-Marin E."/>
            <person name="Kohn T."/>
            <person name="Peeters S.H."/>
            <person name="Heuer A."/>
            <person name="Rast P."/>
            <person name="Oberbeckmann S."/>
            <person name="Bunk B."/>
            <person name="Jeske O."/>
            <person name="Meyerdierks A."/>
            <person name="Storesund J.E."/>
            <person name="Kallscheuer N."/>
            <person name="Luecker S."/>
            <person name="Lage O.M."/>
            <person name="Pohl T."/>
            <person name="Merkel B.J."/>
            <person name="Hornburger P."/>
            <person name="Mueller R.-W."/>
            <person name="Bruemmer F."/>
            <person name="Labrenz M."/>
            <person name="Spormann A.M."/>
            <person name="Op den Camp H."/>
            <person name="Overmann J."/>
            <person name="Amann R."/>
            <person name="Jetten M.S.M."/>
            <person name="Mascher T."/>
            <person name="Medema M.H."/>
            <person name="Devos D.P."/>
            <person name="Kaster A.-K."/>
            <person name="Ovreas L."/>
            <person name="Rohde M."/>
            <person name="Galperin M.Y."/>
            <person name="Jogler C."/>
        </authorList>
    </citation>
    <scope>NUCLEOTIDE SEQUENCE [LARGE SCALE GENOMIC DNA]</scope>
    <source>
        <strain evidence="2 3">Pr1d</strain>
    </source>
</reference>
<feature type="region of interest" description="Disordered" evidence="1">
    <location>
        <begin position="81"/>
        <end position="100"/>
    </location>
</feature>